<evidence type="ECO:0000256" key="9">
    <source>
        <dbReference type="ARBA" id="ARBA00023224"/>
    </source>
</evidence>
<dbReference type="GO" id="GO:0043410">
    <property type="term" value="P:positive regulation of MAPK cascade"/>
    <property type="evidence" value="ECO:0007669"/>
    <property type="project" value="TreeGrafter"/>
</dbReference>
<evidence type="ECO:0000256" key="7">
    <source>
        <dbReference type="ARBA" id="ARBA00023157"/>
    </source>
</evidence>
<keyword evidence="2" id="KW-1003">Cell membrane</keyword>
<evidence type="ECO:0000256" key="1">
    <source>
        <dbReference type="ARBA" id="ARBA00004651"/>
    </source>
</evidence>
<evidence type="ECO:0000256" key="6">
    <source>
        <dbReference type="ARBA" id="ARBA00023136"/>
    </source>
</evidence>
<dbReference type="PANTHER" id="PTHR24248">
    <property type="entry name" value="ADRENERGIC RECEPTOR-RELATED G-PROTEIN COUPLED RECEPTOR"/>
    <property type="match status" value="1"/>
</dbReference>
<evidence type="ECO:0000313" key="14">
    <source>
        <dbReference type="Proteomes" id="UP000218231"/>
    </source>
</evidence>
<protein>
    <recommendedName>
        <fullName evidence="12">G-protein coupled receptors family 1 profile domain-containing protein</fullName>
    </recommendedName>
</protein>
<evidence type="ECO:0000256" key="11">
    <source>
        <dbReference type="SAM" id="Phobius"/>
    </source>
</evidence>
<dbReference type="InterPro" id="IPR017452">
    <property type="entry name" value="GPCR_Rhodpsn_7TM"/>
</dbReference>
<dbReference type="OrthoDB" id="5951059at2759"/>
<name>A0A2A2KS13_9BILA</name>
<keyword evidence="5" id="KW-0297">G-protein coupled receptor</keyword>
<comment type="caution">
    <text evidence="13">The sequence shown here is derived from an EMBL/GenBank/DDBJ whole genome shotgun (WGS) entry which is preliminary data.</text>
</comment>
<feature type="compositionally biased region" description="Polar residues" evidence="10">
    <location>
        <begin position="65"/>
        <end position="76"/>
    </location>
</feature>
<keyword evidence="14" id="KW-1185">Reference proteome</keyword>
<evidence type="ECO:0000256" key="5">
    <source>
        <dbReference type="ARBA" id="ARBA00023040"/>
    </source>
</evidence>
<comment type="subcellular location">
    <subcellularLocation>
        <location evidence="1">Cell membrane</location>
        <topology evidence="1">Multi-pass membrane protein</topology>
    </subcellularLocation>
</comment>
<dbReference type="PANTHER" id="PTHR24248:SF199">
    <property type="entry name" value="IP13425P-RELATED"/>
    <property type="match status" value="1"/>
</dbReference>
<dbReference type="PROSITE" id="PS50262">
    <property type="entry name" value="G_PROTEIN_RECEP_F1_2"/>
    <property type="match status" value="1"/>
</dbReference>
<evidence type="ECO:0000256" key="4">
    <source>
        <dbReference type="ARBA" id="ARBA00022989"/>
    </source>
</evidence>
<dbReference type="InterPro" id="IPR000276">
    <property type="entry name" value="GPCR_Rhodpsn"/>
</dbReference>
<evidence type="ECO:0000256" key="10">
    <source>
        <dbReference type="SAM" id="MobiDB-lite"/>
    </source>
</evidence>
<dbReference type="EMBL" id="LIAE01007828">
    <property type="protein sequence ID" value="PAV76699.1"/>
    <property type="molecule type" value="Genomic_DNA"/>
</dbReference>
<feature type="transmembrane region" description="Helical" evidence="11">
    <location>
        <begin position="6"/>
        <end position="26"/>
    </location>
</feature>
<feature type="region of interest" description="Disordered" evidence="10">
    <location>
        <begin position="44"/>
        <end position="76"/>
    </location>
</feature>
<sequence>MGYQIYATIISFYLPTLIMIILNVKIWRAAKRLARQDRVMSGSAGAEVDRNGNEHSDLITEKESPNSPNASNGRRNSSKFFKSEAHKYIHRPSSFLQAVKLPLIRNNEKNECKARKTLGVIMSAFIITWLPFFSLAILKSCFGVPVPPCTLNPMIYCKYNKDYRMPFREMISCRCRTLQTVMRQHSFKSRYGPTV</sequence>
<dbReference type="PRINTS" id="PR00237">
    <property type="entry name" value="GPCRRHODOPSN"/>
</dbReference>
<evidence type="ECO:0000256" key="8">
    <source>
        <dbReference type="ARBA" id="ARBA00023170"/>
    </source>
</evidence>
<keyword evidence="3 11" id="KW-0812">Transmembrane</keyword>
<evidence type="ECO:0000256" key="3">
    <source>
        <dbReference type="ARBA" id="ARBA00022692"/>
    </source>
</evidence>
<dbReference type="SUPFAM" id="SSF81321">
    <property type="entry name" value="Family A G protein-coupled receptor-like"/>
    <property type="match status" value="1"/>
</dbReference>
<dbReference type="STRING" id="2018661.A0A2A2KS13"/>
<dbReference type="Proteomes" id="UP000218231">
    <property type="component" value="Unassembled WGS sequence"/>
</dbReference>
<keyword evidence="9" id="KW-0807">Transducer</keyword>
<dbReference type="Gene3D" id="1.20.1070.10">
    <property type="entry name" value="Rhodopsin 7-helix transmembrane proteins"/>
    <property type="match status" value="1"/>
</dbReference>
<evidence type="ECO:0000259" key="12">
    <source>
        <dbReference type="PROSITE" id="PS50262"/>
    </source>
</evidence>
<dbReference type="GO" id="GO:0004993">
    <property type="term" value="F:G protein-coupled serotonin receptor activity"/>
    <property type="evidence" value="ECO:0007669"/>
    <property type="project" value="UniProtKB-ARBA"/>
</dbReference>
<reference evidence="13 14" key="1">
    <citation type="journal article" date="2017" name="Curr. Biol.">
        <title>Genome architecture and evolution of a unichromosomal asexual nematode.</title>
        <authorList>
            <person name="Fradin H."/>
            <person name="Zegar C."/>
            <person name="Gutwein M."/>
            <person name="Lucas J."/>
            <person name="Kovtun M."/>
            <person name="Corcoran D."/>
            <person name="Baugh L.R."/>
            <person name="Kiontke K."/>
            <person name="Gunsalus K."/>
            <person name="Fitch D.H."/>
            <person name="Piano F."/>
        </authorList>
    </citation>
    <scope>NUCLEOTIDE SEQUENCE [LARGE SCALE GENOMIC DNA]</scope>
    <source>
        <strain evidence="13">PF1309</strain>
    </source>
</reference>
<feature type="transmembrane region" description="Helical" evidence="11">
    <location>
        <begin position="118"/>
        <end position="138"/>
    </location>
</feature>
<evidence type="ECO:0000313" key="13">
    <source>
        <dbReference type="EMBL" id="PAV76699.1"/>
    </source>
</evidence>
<dbReference type="GO" id="GO:0005886">
    <property type="term" value="C:plasma membrane"/>
    <property type="evidence" value="ECO:0007669"/>
    <property type="project" value="UniProtKB-SubCell"/>
</dbReference>
<keyword evidence="6 11" id="KW-0472">Membrane</keyword>
<dbReference type="Pfam" id="PF00001">
    <property type="entry name" value="7tm_1"/>
    <property type="match status" value="1"/>
</dbReference>
<organism evidence="13 14">
    <name type="scientific">Diploscapter pachys</name>
    <dbReference type="NCBI Taxonomy" id="2018661"/>
    <lineage>
        <taxon>Eukaryota</taxon>
        <taxon>Metazoa</taxon>
        <taxon>Ecdysozoa</taxon>
        <taxon>Nematoda</taxon>
        <taxon>Chromadorea</taxon>
        <taxon>Rhabditida</taxon>
        <taxon>Rhabditina</taxon>
        <taxon>Rhabditomorpha</taxon>
        <taxon>Rhabditoidea</taxon>
        <taxon>Rhabditidae</taxon>
        <taxon>Diploscapter</taxon>
    </lineage>
</organism>
<dbReference type="GO" id="GO:0071880">
    <property type="term" value="P:adenylate cyclase-activating adrenergic receptor signaling pathway"/>
    <property type="evidence" value="ECO:0007669"/>
    <property type="project" value="TreeGrafter"/>
</dbReference>
<keyword evidence="4 11" id="KW-1133">Transmembrane helix</keyword>
<keyword evidence="7" id="KW-1015">Disulfide bond</keyword>
<feature type="compositionally biased region" description="Basic and acidic residues" evidence="10">
    <location>
        <begin position="47"/>
        <end position="64"/>
    </location>
</feature>
<dbReference type="AlphaFoldDB" id="A0A2A2KS13"/>
<keyword evidence="8" id="KW-0675">Receptor</keyword>
<evidence type="ECO:0000256" key="2">
    <source>
        <dbReference type="ARBA" id="ARBA00022475"/>
    </source>
</evidence>
<proteinExistence type="predicted"/>
<accession>A0A2A2KS13</accession>
<gene>
    <name evidence="13" type="ORF">WR25_22218</name>
</gene>
<feature type="domain" description="G-protein coupled receptors family 1 profile" evidence="12">
    <location>
        <begin position="1"/>
        <end position="138"/>
    </location>
</feature>